<dbReference type="EMBL" id="JAIFZM010000005">
    <property type="protein sequence ID" value="MCG3418906.1"/>
    <property type="molecule type" value="Genomic_DNA"/>
</dbReference>
<dbReference type="PROSITE" id="PS00151">
    <property type="entry name" value="ACYLPHOSPHATASE_2"/>
    <property type="match status" value="1"/>
</dbReference>
<evidence type="ECO:0000256" key="7">
    <source>
        <dbReference type="RuleBase" id="RU004168"/>
    </source>
</evidence>
<dbReference type="RefSeq" id="WP_238019044.1">
    <property type="nucleotide sequence ID" value="NZ_JAIFZM010000005.1"/>
</dbReference>
<dbReference type="Proteomes" id="UP001199631">
    <property type="component" value="Unassembled WGS sequence"/>
</dbReference>
<dbReference type="GO" id="GO:0003998">
    <property type="term" value="F:acylphosphatase activity"/>
    <property type="evidence" value="ECO:0007669"/>
    <property type="project" value="UniProtKB-EC"/>
</dbReference>
<evidence type="ECO:0000256" key="3">
    <source>
        <dbReference type="ARBA" id="ARBA00015991"/>
    </source>
</evidence>
<dbReference type="PROSITE" id="PS00150">
    <property type="entry name" value="ACYLPHOSPHATASE_1"/>
    <property type="match status" value="1"/>
</dbReference>
<dbReference type="EC" id="3.6.1.7" evidence="2 5"/>
<proteinExistence type="inferred from homology"/>
<name>A0AAW5B3F0_9BACI</name>
<dbReference type="PANTHER" id="PTHR47268:SF4">
    <property type="entry name" value="ACYLPHOSPHATASE"/>
    <property type="match status" value="1"/>
</dbReference>
<feature type="active site" evidence="5">
    <location>
        <position position="35"/>
    </location>
</feature>
<evidence type="ECO:0000256" key="1">
    <source>
        <dbReference type="ARBA" id="ARBA00005614"/>
    </source>
</evidence>
<evidence type="ECO:0000256" key="5">
    <source>
        <dbReference type="PROSITE-ProRule" id="PRU00520"/>
    </source>
</evidence>
<dbReference type="Pfam" id="PF00708">
    <property type="entry name" value="Acylphosphatase"/>
    <property type="match status" value="1"/>
</dbReference>
<evidence type="ECO:0000256" key="6">
    <source>
        <dbReference type="RuleBase" id="RU000553"/>
    </source>
</evidence>
<organism evidence="9 10">
    <name type="scientific">Oceanobacillus jordanicus</name>
    <dbReference type="NCBI Taxonomy" id="2867266"/>
    <lineage>
        <taxon>Bacteria</taxon>
        <taxon>Bacillati</taxon>
        <taxon>Bacillota</taxon>
        <taxon>Bacilli</taxon>
        <taxon>Bacillales</taxon>
        <taxon>Bacillaceae</taxon>
        <taxon>Oceanobacillus</taxon>
    </lineage>
</organism>
<sequence length="88" mass="10318">MRKHLNISGRVQGVGFRNSAQMRAKEMNLYGWVQNNNDGTVELEVEGKEEQLNTYIEQLDEGLNKFINVEHMEIETMEDYGYDSFQTR</sequence>
<evidence type="ECO:0000256" key="2">
    <source>
        <dbReference type="ARBA" id="ARBA00012150"/>
    </source>
</evidence>
<dbReference type="Gene3D" id="3.30.70.100">
    <property type="match status" value="1"/>
</dbReference>
<dbReference type="InterPro" id="IPR017968">
    <property type="entry name" value="Acylphosphatase_CS"/>
</dbReference>
<dbReference type="InterPro" id="IPR020456">
    <property type="entry name" value="Acylphosphatase"/>
</dbReference>
<evidence type="ECO:0000256" key="4">
    <source>
        <dbReference type="ARBA" id="ARBA00047645"/>
    </source>
</evidence>
<comment type="caution">
    <text evidence="9">The sequence shown here is derived from an EMBL/GenBank/DDBJ whole genome shotgun (WGS) entry which is preliminary data.</text>
</comment>
<feature type="active site" evidence="5">
    <location>
        <position position="17"/>
    </location>
</feature>
<protein>
    <recommendedName>
        <fullName evidence="3 5">Acylphosphatase</fullName>
        <ecNumber evidence="2 5">3.6.1.7</ecNumber>
    </recommendedName>
</protein>
<dbReference type="InterPro" id="IPR001792">
    <property type="entry name" value="Acylphosphatase-like_dom"/>
</dbReference>
<dbReference type="PRINTS" id="PR00112">
    <property type="entry name" value="ACYLPHPHTASE"/>
</dbReference>
<reference evidence="9 10" key="1">
    <citation type="journal article" date="2022" name="Evol. Bioinform. Online">
        <title>Draft Genome Sequence of Oceanobacillus jordanicus Strain GSFE11, a Halotolerant Plant Growth-Promoting Bacterial Endophyte Isolated From the Jordan Valley.</title>
        <authorList>
            <person name="Alhindi T."/>
            <person name="Albdaiwi R."/>
        </authorList>
    </citation>
    <scope>NUCLEOTIDE SEQUENCE [LARGE SCALE GENOMIC DNA]</scope>
    <source>
        <strain evidence="9 10">GSFE11</strain>
    </source>
</reference>
<dbReference type="PROSITE" id="PS51160">
    <property type="entry name" value="ACYLPHOSPHATASE_3"/>
    <property type="match status" value="1"/>
</dbReference>
<evidence type="ECO:0000313" key="9">
    <source>
        <dbReference type="EMBL" id="MCG3418906.1"/>
    </source>
</evidence>
<dbReference type="AlphaFoldDB" id="A0AAW5B3F0"/>
<gene>
    <name evidence="9" type="ORF">K3T81_07080</name>
</gene>
<keyword evidence="10" id="KW-1185">Reference proteome</keyword>
<accession>A0AAW5B3F0</accession>
<feature type="domain" description="Acylphosphatase-like" evidence="8">
    <location>
        <begin position="2"/>
        <end position="88"/>
    </location>
</feature>
<dbReference type="SUPFAM" id="SSF54975">
    <property type="entry name" value="Acylphosphatase/BLUF domain-like"/>
    <property type="match status" value="1"/>
</dbReference>
<comment type="similarity">
    <text evidence="1 7">Belongs to the acylphosphatase family.</text>
</comment>
<evidence type="ECO:0000313" key="10">
    <source>
        <dbReference type="Proteomes" id="UP001199631"/>
    </source>
</evidence>
<evidence type="ECO:0000259" key="8">
    <source>
        <dbReference type="PROSITE" id="PS51160"/>
    </source>
</evidence>
<dbReference type="InterPro" id="IPR036046">
    <property type="entry name" value="Acylphosphatase-like_dom_sf"/>
</dbReference>
<keyword evidence="5 6" id="KW-0378">Hydrolase</keyword>
<comment type="catalytic activity">
    <reaction evidence="4 5 6">
        <text>an acyl phosphate + H2O = a carboxylate + phosphate + H(+)</text>
        <dbReference type="Rhea" id="RHEA:14965"/>
        <dbReference type="ChEBI" id="CHEBI:15377"/>
        <dbReference type="ChEBI" id="CHEBI:15378"/>
        <dbReference type="ChEBI" id="CHEBI:29067"/>
        <dbReference type="ChEBI" id="CHEBI:43474"/>
        <dbReference type="ChEBI" id="CHEBI:59918"/>
        <dbReference type="EC" id="3.6.1.7"/>
    </reaction>
</comment>
<dbReference type="PANTHER" id="PTHR47268">
    <property type="entry name" value="ACYLPHOSPHATASE"/>
    <property type="match status" value="1"/>
</dbReference>